<dbReference type="SUPFAM" id="SSF53448">
    <property type="entry name" value="Nucleotide-diphospho-sugar transferases"/>
    <property type="match status" value="1"/>
</dbReference>
<evidence type="ECO:0000259" key="2">
    <source>
        <dbReference type="Pfam" id="PF00535"/>
    </source>
</evidence>
<accession>A0A2W6NJP5</accession>
<proteinExistence type="predicted"/>
<comment type="caution">
    <text evidence="3">The sequence shown here is derived from an EMBL/GenBank/DDBJ whole genome shotgun (WGS) entry which is preliminary data.</text>
</comment>
<keyword evidence="1" id="KW-1133">Transmembrane helix</keyword>
<keyword evidence="3" id="KW-0808">Transferase</keyword>
<protein>
    <submittedName>
        <fullName evidence="3">Glycosyl transferase family 2</fullName>
    </submittedName>
</protein>
<dbReference type="AlphaFoldDB" id="A0A2W6NJP5"/>
<dbReference type="GO" id="GO:0016740">
    <property type="term" value="F:transferase activity"/>
    <property type="evidence" value="ECO:0007669"/>
    <property type="project" value="UniProtKB-KW"/>
</dbReference>
<sequence length="332" mass="38113">MDTLPLVSVVIPNYNYSKTLPKCLDSLINQSYKSIEIIFVDDGSTDNSVEIASAYPCRIIQTKNNGVSAARNTGVANALGEIVFFLDSDVALFPDAIENTVLEFQKDPSLGSVCGIYAKEALFNDSLVEEYRTLQGYYWRISSEGYVTAGFFSLGAVKKSVFNELGGFYENLNNSEDIEFGHRLNLNYKLLLTRKVMGNHDDEHELRQLARKMHERARQRVPFYFHRKKFTKGFETPLRGIGMLFVGMSNVLLPFSFFSPLFFLLFLGCLLLFIVSDFGQYTFVLKEKGFFFTLFFIGTHWIITSVCFWGFVRGFLEFFTSRKFRLKYKYGE</sequence>
<gene>
    <name evidence="3" type="ORF">DN757_08410</name>
</gene>
<name>A0A2W6NJP5_9BACL</name>
<evidence type="ECO:0000313" key="3">
    <source>
        <dbReference type="EMBL" id="PZT56132.1"/>
    </source>
</evidence>
<dbReference type="EMBL" id="QKWW01000023">
    <property type="protein sequence ID" value="PZT56132.1"/>
    <property type="molecule type" value="Genomic_DNA"/>
</dbReference>
<dbReference type="InterPro" id="IPR050834">
    <property type="entry name" value="Glycosyltransf_2"/>
</dbReference>
<dbReference type="RefSeq" id="WP_111269820.1">
    <property type="nucleotide sequence ID" value="NZ_QKWW01000023.1"/>
</dbReference>
<feature type="domain" description="Glycosyltransferase 2-like" evidence="2">
    <location>
        <begin position="8"/>
        <end position="120"/>
    </location>
</feature>
<dbReference type="PANTHER" id="PTHR43685:SF2">
    <property type="entry name" value="GLYCOSYLTRANSFERASE 2-LIKE DOMAIN-CONTAINING PROTEIN"/>
    <property type="match status" value="1"/>
</dbReference>
<reference evidence="3 4" key="1">
    <citation type="submission" date="2018-06" db="EMBL/GenBank/DDBJ databases">
        <title>Isolation of heavy metals resistant Paenibacillus silvae NC2 from Gold-Copper mine in ZiJin, China.</title>
        <authorList>
            <person name="Xu J."/>
            <person name="Mazhar H.S."/>
            <person name="Rensing C."/>
        </authorList>
    </citation>
    <scope>NUCLEOTIDE SEQUENCE [LARGE SCALE GENOMIC DNA]</scope>
    <source>
        <strain evidence="3 4">NC2</strain>
    </source>
</reference>
<dbReference type="InterPro" id="IPR029044">
    <property type="entry name" value="Nucleotide-diphossugar_trans"/>
</dbReference>
<dbReference type="Gene3D" id="3.90.550.10">
    <property type="entry name" value="Spore Coat Polysaccharide Biosynthesis Protein SpsA, Chain A"/>
    <property type="match status" value="1"/>
</dbReference>
<keyword evidence="1" id="KW-0812">Transmembrane</keyword>
<evidence type="ECO:0000256" key="1">
    <source>
        <dbReference type="SAM" id="Phobius"/>
    </source>
</evidence>
<keyword evidence="1" id="KW-0472">Membrane</keyword>
<feature type="transmembrane region" description="Helical" evidence="1">
    <location>
        <begin position="290"/>
        <end position="312"/>
    </location>
</feature>
<evidence type="ECO:0000313" key="4">
    <source>
        <dbReference type="Proteomes" id="UP000249204"/>
    </source>
</evidence>
<dbReference type="PANTHER" id="PTHR43685">
    <property type="entry name" value="GLYCOSYLTRANSFERASE"/>
    <property type="match status" value="1"/>
</dbReference>
<feature type="transmembrane region" description="Helical" evidence="1">
    <location>
        <begin position="261"/>
        <end position="278"/>
    </location>
</feature>
<organism evidence="3 4">
    <name type="scientific">Paenibacillus silvae</name>
    <dbReference type="NCBI Taxonomy" id="1325358"/>
    <lineage>
        <taxon>Bacteria</taxon>
        <taxon>Bacillati</taxon>
        <taxon>Bacillota</taxon>
        <taxon>Bacilli</taxon>
        <taxon>Bacillales</taxon>
        <taxon>Paenibacillaceae</taxon>
        <taxon>Paenibacillus</taxon>
    </lineage>
</organism>
<dbReference type="Pfam" id="PF00535">
    <property type="entry name" value="Glycos_transf_2"/>
    <property type="match status" value="1"/>
</dbReference>
<dbReference type="Proteomes" id="UP000249204">
    <property type="component" value="Unassembled WGS sequence"/>
</dbReference>
<dbReference type="CDD" id="cd00761">
    <property type="entry name" value="Glyco_tranf_GTA_type"/>
    <property type="match status" value="1"/>
</dbReference>
<dbReference type="InterPro" id="IPR001173">
    <property type="entry name" value="Glyco_trans_2-like"/>
</dbReference>